<evidence type="ECO:0000256" key="3">
    <source>
        <dbReference type="ARBA" id="ARBA00022519"/>
    </source>
</evidence>
<dbReference type="PANTHER" id="PTHR30606">
    <property type="entry name" value="LIPID A BIOSYNTHESIS LAUROYL ACYLTRANSFERASE"/>
    <property type="match status" value="1"/>
</dbReference>
<evidence type="ECO:0000256" key="1">
    <source>
        <dbReference type="ARBA" id="ARBA00004533"/>
    </source>
</evidence>
<dbReference type="Pfam" id="PF03279">
    <property type="entry name" value="Lip_A_acyltrans"/>
    <property type="match status" value="1"/>
</dbReference>
<dbReference type="CDD" id="cd07984">
    <property type="entry name" value="LPLAT_LABLAT-like"/>
    <property type="match status" value="1"/>
</dbReference>
<gene>
    <name evidence="7" type="ORF">LKD20_04060</name>
</gene>
<dbReference type="PANTHER" id="PTHR30606:SF10">
    <property type="entry name" value="PHOSPHATIDYLINOSITOL MANNOSIDE ACYLTRANSFERASE"/>
    <property type="match status" value="1"/>
</dbReference>
<keyword evidence="8" id="KW-1185">Reference proteome</keyword>
<dbReference type="Proteomes" id="UP001198241">
    <property type="component" value="Unassembled WGS sequence"/>
</dbReference>
<keyword evidence="2" id="KW-1003">Cell membrane</keyword>
<dbReference type="GO" id="GO:0016746">
    <property type="term" value="F:acyltransferase activity"/>
    <property type="evidence" value="ECO:0007669"/>
    <property type="project" value="UniProtKB-KW"/>
</dbReference>
<keyword evidence="4" id="KW-0808">Transferase</keyword>
<dbReference type="InterPro" id="IPR004960">
    <property type="entry name" value="LipA_acyltrans"/>
</dbReference>
<dbReference type="EMBL" id="JAJEQD010000006">
    <property type="protein sequence ID" value="MCC2156325.1"/>
    <property type="molecule type" value="Genomic_DNA"/>
</dbReference>
<keyword evidence="3" id="KW-0997">Cell inner membrane</keyword>
<keyword evidence="6 7" id="KW-0012">Acyltransferase</keyword>
<evidence type="ECO:0000256" key="4">
    <source>
        <dbReference type="ARBA" id="ARBA00022679"/>
    </source>
</evidence>
<reference evidence="7 8" key="1">
    <citation type="submission" date="2021-10" db="EMBL/GenBank/DDBJ databases">
        <title>Anaerobic single-cell dispensing facilitates the cultivation of human gut bacteria.</title>
        <authorList>
            <person name="Afrizal A."/>
        </authorList>
    </citation>
    <scope>NUCLEOTIDE SEQUENCE [LARGE SCALE GENOMIC DNA]</scope>
    <source>
        <strain evidence="7 8">CLA-AA-H247</strain>
    </source>
</reference>
<evidence type="ECO:0000256" key="6">
    <source>
        <dbReference type="ARBA" id="ARBA00023315"/>
    </source>
</evidence>
<evidence type="ECO:0000256" key="2">
    <source>
        <dbReference type="ARBA" id="ARBA00022475"/>
    </source>
</evidence>
<accession>A0ABS8F1L1</accession>
<dbReference type="PIRSF" id="PIRSF026649">
    <property type="entry name" value="MsbB"/>
    <property type="match status" value="1"/>
</dbReference>
<comment type="subcellular location">
    <subcellularLocation>
        <location evidence="1">Cell inner membrane</location>
    </subcellularLocation>
</comment>
<evidence type="ECO:0000313" key="8">
    <source>
        <dbReference type="Proteomes" id="UP001198241"/>
    </source>
</evidence>
<evidence type="ECO:0000256" key="5">
    <source>
        <dbReference type="ARBA" id="ARBA00023136"/>
    </source>
</evidence>
<evidence type="ECO:0000313" key="7">
    <source>
        <dbReference type="EMBL" id="MCC2156325.1"/>
    </source>
</evidence>
<sequence>MDNKEVGRMNNEWQYHLVKGISWLVCRLPYKLILLIGASLGPVYGLIAKKQKLRGIKNIKIGMNMNDQEAEQLIDKLFKNLGRSVMEVLYMPNLTKSFIDEHIEMRGVEYLEEAIAEDKGVIVLTGHVGNWEWMGAAMAAHGYPSTTIVKKQPNAQFTRLMNEYREMVGLDVFASGGNEIVSAAKALKKKKLLGFLADQDGYINGLPVPFLGQDSSAVIGPATFAKKFGSPVVPIFASRKPEGGHIVHILPALHYVDTGDEDVDMYRLTEECVRVTEEFIKEHPDEWLWFQHRWMTKMDQIIDYDKKVAARERAHEKQ</sequence>
<organism evidence="7 8">
    <name type="scientific">Veillonella fallax</name>
    <dbReference type="NCBI Taxonomy" id="2881272"/>
    <lineage>
        <taxon>Bacteria</taxon>
        <taxon>Bacillati</taxon>
        <taxon>Bacillota</taxon>
        <taxon>Negativicutes</taxon>
        <taxon>Veillonellales</taxon>
        <taxon>Veillonellaceae</taxon>
        <taxon>Veillonella</taxon>
    </lineage>
</organism>
<protein>
    <submittedName>
        <fullName evidence="7">Lysophospholipid acyltransferase family protein</fullName>
    </submittedName>
</protein>
<keyword evidence="5" id="KW-0472">Membrane</keyword>
<name>A0ABS8F1L1_9FIRM</name>
<proteinExistence type="predicted"/>
<comment type="caution">
    <text evidence="7">The sequence shown here is derived from an EMBL/GenBank/DDBJ whole genome shotgun (WGS) entry which is preliminary data.</text>
</comment>